<dbReference type="Proteomes" id="UP000076532">
    <property type="component" value="Unassembled WGS sequence"/>
</dbReference>
<reference evidence="1 2" key="1">
    <citation type="journal article" date="2016" name="Mol. Biol. Evol.">
        <title>Comparative Genomics of Early-Diverging Mushroom-Forming Fungi Provides Insights into the Origins of Lignocellulose Decay Capabilities.</title>
        <authorList>
            <person name="Nagy L.G."/>
            <person name="Riley R."/>
            <person name="Tritt A."/>
            <person name="Adam C."/>
            <person name="Daum C."/>
            <person name="Floudas D."/>
            <person name="Sun H."/>
            <person name="Yadav J.S."/>
            <person name="Pangilinan J."/>
            <person name="Larsson K.H."/>
            <person name="Matsuura K."/>
            <person name="Barry K."/>
            <person name="Labutti K."/>
            <person name="Kuo R."/>
            <person name="Ohm R.A."/>
            <person name="Bhattacharya S.S."/>
            <person name="Shirouzu T."/>
            <person name="Yoshinaga Y."/>
            <person name="Martin F.M."/>
            <person name="Grigoriev I.V."/>
            <person name="Hibbett D.S."/>
        </authorList>
    </citation>
    <scope>NUCLEOTIDE SEQUENCE [LARGE SCALE GENOMIC DNA]</scope>
    <source>
        <strain evidence="1 2">CBS 109695</strain>
    </source>
</reference>
<name>A0A166SGY6_9AGAM</name>
<evidence type="ECO:0000313" key="2">
    <source>
        <dbReference type="Proteomes" id="UP000076532"/>
    </source>
</evidence>
<gene>
    <name evidence="1" type="ORF">FIBSPDRAFT_192998</name>
</gene>
<proteinExistence type="predicted"/>
<accession>A0A166SGY6</accession>
<sequence>MSLSFEEHSRILAFLPTPCTWSSIMLSILRTAMCIASALSPPQGSGVRGNVGVGEATVMVPYGGLRWRRKER</sequence>
<dbReference type="AlphaFoldDB" id="A0A166SGY6"/>
<evidence type="ECO:0000313" key="1">
    <source>
        <dbReference type="EMBL" id="KZP29438.1"/>
    </source>
</evidence>
<dbReference type="EMBL" id="KV417498">
    <property type="protein sequence ID" value="KZP29438.1"/>
    <property type="molecule type" value="Genomic_DNA"/>
</dbReference>
<protein>
    <submittedName>
        <fullName evidence="1">Uncharacterized protein</fullName>
    </submittedName>
</protein>
<organism evidence="1 2">
    <name type="scientific">Athelia psychrophila</name>
    <dbReference type="NCBI Taxonomy" id="1759441"/>
    <lineage>
        <taxon>Eukaryota</taxon>
        <taxon>Fungi</taxon>
        <taxon>Dikarya</taxon>
        <taxon>Basidiomycota</taxon>
        <taxon>Agaricomycotina</taxon>
        <taxon>Agaricomycetes</taxon>
        <taxon>Agaricomycetidae</taxon>
        <taxon>Atheliales</taxon>
        <taxon>Atheliaceae</taxon>
        <taxon>Athelia</taxon>
    </lineage>
</organism>
<keyword evidence="2" id="KW-1185">Reference proteome</keyword>